<evidence type="ECO:0000313" key="1">
    <source>
        <dbReference type="EMBL" id="SBW13019.1"/>
    </source>
</evidence>
<dbReference type="InterPro" id="IPR009734">
    <property type="entry name" value="Myoviridae_GpU"/>
</dbReference>
<dbReference type="PIRSF" id="PIRSF029208">
    <property type="entry name" value="Phage_tail_GPU"/>
    <property type="match status" value="1"/>
</dbReference>
<dbReference type="Pfam" id="PF06995">
    <property type="entry name" value="Phage_P2_GpU"/>
    <property type="match status" value="1"/>
</dbReference>
<organism evidence="1">
    <name type="scientific">uncultured Alphaproteobacteria bacterium</name>
    <dbReference type="NCBI Taxonomy" id="91750"/>
    <lineage>
        <taxon>Bacteria</taxon>
        <taxon>Pseudomonadati</taxon>
        <taxon>Pseudomonadota</taxon>
        <taxon>Alphaproteobacteria</taxon>
        <taxon>environmental samples</taxon>
    </lineage>
</organism>
<name>A0A212KMX5_9PROT</name>
<sequence>MSKVMMVLGQYRFSLPTAAYQNLKRTDAWRWASQDRLTRPPAKQFLGKGNVTISLDGTIYPHFRGGLGQVEAMRAEADKGQPLLLVDGLGKVWGKWVIEEITETNTEFLAEGVPLKIDFSLSLSAYGEDA</sequence>
<evidence type="ECO:0008006" key="2">
    <source>
        <dbReference type="Google" id="ProtNLM"/>
    </source>
</evidence>
<reference evidence="1" key="1">
    <citation type="submission" date="2016-04" db="EMBL/GenBank/DDBJ databases">
        <authorList>
            <person name="Evans L.H."/>
            <person name="Alamgir A."/>
            <person name="Owens N."/>
            <person name="Weber N.D."/>
            <person name="Virtaneva K."/>
            <person name="Barbian K."/>
            <person name="Babar A."/>
            <person name="Rosenke K."/>
        </authorList>
    </citation>
    <scope>NUCLEOTIDE SEQUENCE</scope>
    <source>
        <strain evidence="1">86</strain>
    </source>
</reference>
<accession>A0A212KMX5</accession>
<protein>
    <recommendedName>
        <fullName evidence="2">Phage tail protein</fullName>
    </recommendedName>
</protein>
<dbReference type="InterPro" id="IPR016912">
    <property type="entry name" value="Phage_P2_GpU"/>
</dbReference>
<proteinExistence type="predicted"/>
<gene>
    <name evidence="1" type="ORF">KL86APRO_40041</name>
</gene>
<dbReference type="EMBL" id="FLUO01000004">
    <property type="protein sequence ID" value="SBW13019.1"/>
    <property type="molecule type" value="Genomic_DNA"/>
</dbReference>
<dbReference type="AlphaFoldDB" id="A0A212KMX5"/>